<dbReference type="STRING" id="477974.Daud_1995"/>
<dbReference type="EMBL" id="CP000860">
    <property type="protein sequence ID" value="ACA60486.1"/>
    <property type="molecule type" value="Genomic_DNA"/>
</dbReference>
<protein>
    <submittedName>
        <fullName evidence="5">Anaerobic ribonucleoside-triphosphate reductase</fullName>
    </submittedName>
</protein>
<dbReference type="NCBIfam" id="NF006126">
    <property type="entry name" value="PRK08270.1"/>
    <property type="match status" value="1"/>
</dbReference>
<dbReference type="InterPro" id="IPR012833">
    <property type="entry name" value="NrdD"/>
</dbReference>
<dbReference type="HOGENOM" id="CLU_002707_0_2_9"/>
<dbReference type="GO" id="GO:0009265">
    <property type="term" value="P:2'-deoxyribonucleotide biosynthetic process"/>
    <property type="evidence" value="ECO:0007669"/>
    <property type="project" value="TreeGrafter"/>
</dbReference>
<dbReference type="AlphaFoldDB" id="B1I637"/>
<dbReference type="PANTHER" id="PTHR21075:SF0">
    <property type="entry name" value="ANAEROBIC RIBONUCLEOSIDE-TRIPHOSPHATE REDUCTASE"/>
    <property type="match status" value="1"/>
</dbReference>
<dbReference type="NCBIfam" id="TIGR02487">
    <property type="entry name" value="NrdD"/>
    <property type="match status" value="1"/>
</dbReference>
<evidence type="ECO:0000313" key="5">
    <source>
        <dbReference type="EMBL" id="ACA60486.1"/>
    </source>
</evidence>
<dbReference type="eggNOG" id="COG1328">
    <property type="taxonomic scope" value="Bacteria"/>
</dbReference>
<dbReference type="CDD" id="cd01675">
    <property type="entry name" value="RNR_III"/>
    <property type="match status" value="1"/>
</dbReference>
<dbReference type="PANTHER" id="PTHR21075">
    <property type="entry name" value="ANAEROBIC RIBONUCLEOSIDE-TRIPHOSPHATE REDUCTASE"/>
    <property type="match status" value="1"/>
</dbReference>
<evidence type="ECO:0000259" key="4">
    <source>
        <dbReference type="PROSITE" id="PS51161"/>
    </source>
</evidence>
<proteinExistence type="predicted"/>
<sequence length="709" mass="79260">MITSIKKRDGRIAAFESRRITNAIAQAFKATGEAGWADDDAAPAVTQRVIEALENRGIATPTVEEVQDLVERSLMELGYHRTAKAYILYREQHRQMREMKSLVNCDLVESYLNQADWRVAENANSSFSLQGLHSYISNTAAASFWLERIYPPEVRRAHLEGDFHIHDLGYLSVYCVGWDLKQLLEEGFGGVPNQVSSKPPKHFRSALGQMVNFLYTLQGEAAGAQAFSNVDTLLAPFVRADNLSYREVKQAIQEFVFNLNVPTRTGYQTPFTNITMDLDIPAFMQDEPAVVGGRELDTGYGDYQEEVNMINEAFADVLMEGDACGRGFTFPIPTYNVSPEFNWGGPVAQKLFAVTAKYGTPYFANFINSDLQPEDVRSMCCRLRIDNKQLLKRGGGLFGASPLTGSIGVVTLNLPRSAYLAKDEQDFFTRLAHLASIAVTSLEIKRRVLERLTGNGLYPYSRHYLRGVKERTGNYWTNHFATIGLVGAAEAARNLLGKSISEPEGQEFARRILIFLREFLVGVQERTGNLYNLEATPAEGCSHRLARIDKREFPGLLAANEDEWRRGAAPYYTNSTQLPVHETDDVFAMFEHQEPLQTLYTGGTVAHIFLGEALPDPEGCAALVKKVTNSYRLPYVSVTPTYSVCASHGYISGEARQCPRCGGATEIYSRIVGYYRPVSQWNEGKKAEYGQRRVFRVPQSLQGILLGRL</sequence>
<evidence type="ECO:0000256" key="2">
    <source>
        <dbReference type="ARBA" id="ARBA00022840"/>
    </source>
</evidence>
<dbReference type="RefSeq" id="WP_012303061.1">
    <property type="nucleotide sequence ID" value="NC_010424.1"/>
</dbReference>
<evidence type="ECO:0000256" key="3">
    <source>
        <dbReference type="PROSITE-ProRule" id="PRU00492"/>
    </source>
</evidence>
<reference evidence="6" key="1">
    <citation type="submission" date="2007-10" db="EMBL/GenBank/DDBJ databases">
        <title>Complete sequence of chromosome of Desulforudis audaxviator MP104C.</title>
        <authorList>
            <person name="Copeland A."/>
            <person name="Lucas S."/>
            <person name="Lapidus A."/>
            <person name="Barry K."/>
            <person name="Glavina del Rio T."/>
            <person name="Dalin E."/>
            <person name="Tice H."/>
            <person name="Bruce D."/>
            <person name="Pitluck S."/>
            <person name="Lowry S.R."/>
            <person name="Larimer F."/>
            <person name="Land M.L."/>
            <person name="Hauser L."/>
            <person name="Kyrpides N."/>
            <person name="Ivanova N.N."/>
            <person name="Richardson P."/>
        </authorList>
    </citation>
    <scope>NUCLEOTIDE SEQUENCE [LARGE SCALE GENOMIC DNA]</scope>
    <source>
        <strain evidence="6">MP104C</strain>
    </source>
</reference>
<organism evidence="5 6">
    <name type="scientific">Desulforudis audaxviator (strain MP104C)</name>
    <dbReference type="NCBI Taxonomy" id="477974"/>
    <lineage>
        <taxon>Bacteria</taxon>
        <taxon>Bacillati</taxon>
        <taxon>Bacillota</taxon>
        <taxon>Clostridia</taxon>
        <taxon>Thermoanaerobacterales</taxon>
        <taxon>Candidatus Desulforudaceae</taxon>
        <taxon>Candidatus Desulforudis</taxon>
    </lineage>
</organism>
<evidence type="ECO:0000313" key="6">
    <source>
        <dbReference type="Proteomes" id="UP000008544"/>
    </source>
</evidence>
<dbReference type="OrthoDB" id="9804622at2"/>
<name>B1I637_DESAP</name>
<keyword evidence="6" id="KW-1185">Reference proteome</keyword>
<feature type="domain" description="ATP-cone" evidence="4">
    <location>
        <begin position="3"/>
        <end position="97"/>
    </location>
</feature>
<dbReference type="Gene3D" id="3.20.70.20">
    <property type="match status" value="1"/>
</dbReference>
<dbReference type="GO" id="GO:0004748">
    <property type="term" value="F:ribonucleoside-diphosphate reductase activity, thioredoxin disulfide as acceptor"/>
    <property type="evidence" value="ECO:0007669"/>
    <property type="project" value="TreeGrafter"/>
</dbReference>
<gene>
    <name evidence="5" type="ordered locus">Daud_1995</name>
</gene>
<keyword evidence="2 3" id="KW-0067">ATP-binding</keyword>
<accession>B1I637</accession>
<dbReference type="Pfam" id="PF03477">
    <property type="entry name" value="ATP-cone"/>
    <property type="match status" value="1"/>
</dbReference>
<dbReference type="GO" id="GO:0006260">
    <property type="term" value="P:DNA replication"/>
    <property type="evidence" value="ECO:0007669"/>
    <property type="project" value="InterPro"/>
</dbReference>
<dbReference type="GO" id="GO:0031250">
    <property type="term" value="C:anaerobic ribonucleoside-triphosphate reductase complex"/>
    <property type="evidence" value="ECO:0007669"/>
    <property type="project" value="TreeGrafter"/>
</dbReference>
<dbReference type="GO" id="GO:0005524">
    <property type="term" value="F:ATP binding"/>
    <property type="evidence" value="ECO:0007669"/>
    <property type="project" value="UniProtKB-UniRule"/>
</dbReference>
<dbReference type="Pfam" id="PF13597">
    <property type="entry name" value="NRDD"/>
    <property type="match status" value="1"/>
</dbReference>
<dbReference type="SUPFAM" id="SSF51998">
    <property type="entry name" value="PFL-like glycyl radical enzymes"/>
    <property type="match status" value="1"/>
</dbReference>
<dbReference type="GO" id="GO:0008998">
    <property type="term" value="F:ribonucleoside-triphosphate reductase (thioredoxin) activity"/>
    <property type="evidence" value="ECO:0007669"/>
    <property type="project" value="InterPro"/>
</dbReference>
<dbReference type="InterPro" id="IPR005144">
    <property type="entry name" value="ATP-cone_dom"/>
</dbReference>
<dbReference type="KEGG" id="dau:Daud_1995"/>
<evidence type="ECO:0000256" key="1">
    <source>
        <dbReference type="ARBA" id="ARBA00022741"/>
    </source>
</evidence>
<reference evidence="5 6" key="2">
    <citation type="journal article" date="2008" name="Science">
        <title>Environmental genomics reveals a single-species ecosystem deep within Earth.</title>
        <authorList>
            <person name="Chivian D."/>
            <person name="Brodie E.L."/>
            <person name="Alm E.J."/>
            <person name="Culley D.E."/>
            <person name="Dehal P.S."/>
            <person name="Desantis T.Z."/>
            <person name="Gihring T.M."/>
            <person name="Lapidus A."/>
            <person name="Lin L.H."/>
            <person name="Lowry S.R."/>
            <person name="Moser D.P."/>
            <person name="Richardson P.M."/>
            <person name="Southam G."/>
            <person name="Wanger G."/>
            <person name="Pratt L.M."/>
            <person name="Andersen G.L."/>
            <person name="Hazen T.C."/>
            <person name="Brockman F.J."/>
            <person name="Arkin A.P."/>
            <person name="Onstott T.C."/>
        </authorList>
    </citation>
    <scope>NUCLEOTIDE SEQUENCE [LARGE SCALE GENOMIC DNA]</scope>
    <source>
        <strain evidence="5 6">MP104C</strain>
    </source>
</reference>
<dbReference type="PROSITE" id="PS51161">
    <property type="entry name" value="ATP_CONE"/>
    <property type="match status" value="1"/>
</dbReference>
<dbReference type="Proteomes" id="UP000008544">
    <property type="component" value="Chromosome"/>
</dbReference>
<keyword evidence="1 3" id="KW-0547">Nucleotide-binding</keyword>